<dbReference type="InterPro" id="IPR017881">
    <property type="entry name" value="NirD"/>
</dbReference>
<dbReference type="GO" id="GO:0046872">
    <property type="term" value="F:metal ion binding"/>
    <property type="evidence" value="ECO:0007669"/>
    <property type="project" value="UniProtKB-KW"/>
</dbReference>
<dbReference type="GO" id="GO:0051537">
    <property type="term" value="F:2 iron, 2 sulfur cluster binding"/>
    <property type="evidence" value="ECO:0007669"/>
    <property type="project" value="UniProtKB-KW"/>
</dbReference>
<evidence type="ECO:0000313" key="8">
    <source>
        <dbReference type="EMBL" id="MBB6171787.1"/>
    </source>
</evidence>
<feature type="domain" description="Rieske" evidence="7">
    <location>
        <begin position="22"/>
        <end position="122"/>
    </location>
</feature>
<sequence>MTAPAPTALPAVPTTPDGQWVPACPAERLLPERGVAVLLPCGGQAALFRTHDGTLYALDNIDPFSGAAVMSRGIVGDRAGEPTVASPMLKQVFSLRTGVCLDDPQVRLATHRVREHDGAVQVSARPAGESR</sequence>
<dbReference type="GO" id="GO:0106316">
    <property type="term" value="F:nitrite reductase (NADH) activity"/>
    <property type="evidence" value="ECO:0007669"/>
    <property type="project" value="UniProtKB-EC"/>
</dbReference>
<dbReference type="InterPro" id="IPR012748">
    <property type="entry name" value="Rieske-like_NirD"/>
</dbReference>
<protein>
    <submittedName>
        <fullName evidence="8">Nitrite reductase (NADH) small subunit</fullName>
        <ecNumber evidence="8">1.7.1.15</ecNumber>
    </submittedName>
</protein>
<proteinExistence type="predicted"/>
<keyword evidence="9" id="KW-1185">Reference proteome</keyword>
<dbReference type="Gene3D" id="2.102.10.10">
    <property type="entry name" value="Rieske [2Fe-2S] iron-sulphur domain"/>
    <property type="match status" value="1"/>
</dbReference>
<dbReference type="Proteomes" id="UP000546642">
    <property type="component" value="Unassembled WGS sequence"/>
</dbReference>
<evidence type="ECO:0000256" key="1">
    <source>
        <dbReference type="ARBA" id="ARBA00022714"/>
    </source>
</evidence>
<evidence type="ECO:0000256" key="4">
    <source>
        <dbReference type="ARBA" id="ARBA00023004"/>
    </source>
</evidence>
<keyword evidence="3 8" id="KW-0560">Oxidoreductase</keyword>
<evidence type="ECO:0000256" key="6">
    <source>
        <dbReference type="ARBA" id="ARBA00023063"/>
    </source>
</evidence>
<dbReference type="RefSeq" id="WP_184075006.1">
    <property type="nucleotide sequence ID" value="NZ_JACHDS010000001.1"/>
</dbReference>
<evidence type="ECO:0000256" key="3">
    <source>
        <dbReference type="ARBA" id="ARBA00023002"/>
    </source>
</evidence>
<dbReference type="PROSITE" id="PS51300">
    <property type="entry name" value="NIRD"/>
    <property type="match status" value="1"/>
</dbReference>
<keyword evidence="1" id="KW-0001">2Fe-2S</keyword>
<dbReference type="GO" id="GO:0004497">
    <property type="term" value="F:monooxygenase activity"/>
    <property type="evidence" value="ECO:0007669"/>
    <property type="project" value="UniProtKB-ARBA"/>
</dbReference>
<keyword evidence="5" id="KW-0411">Iron-sulfur</keyword>
<dbReference type="EMBL" id="JACHDS010000001">
    <property type="protein sequence ID" value="MBB6171787.1"/>
    <property type="molecule type" value="Genomic_DNA"/>
</dbReference>
<gene>
    <name evidence="8" type="ORF">HNR23_001847</name>
</gene>
<evidence type="ECO:0000256" key="2">
    <source>
        <dbReference type="ARBA" id="ARBA00022723"/>
    </source>
</evidence>
<reference evidence="8 9" key="1">
    <citation type="submission" date="2020-08" db="EMBL/GenBank/DDBJ databases">
        <title>Sequencing the genomes of 1000 actinobacteria strains.</title>
        <authorList>
            <person name="Klenk H.-P."/>
        </authorList>
    </citation>
    <scope>NUCLEOTIDE SEQUENCE [LARGE SCALE GENOMIC DNA]</scope>
    <source>
        <strain evidence="8 9">DSM 46659</strain>
    </source>
</reference>
<organism evidence="8 9">
    <name type="scientific">Nocardiopsis mwathae</name>
    <dbReference type="NCBI Taxonomy" id="1472723"/>
    <lineage>
        <taxon>Bacteria</taxon>
        <taxon>Bacillati</taxon>
        <taxon>Actinomycetota</taxon>
        <taxon>Actinomycetes</taxon>
        <taxon>Streptosporangiales</taxon>
        <taxon>Nocardiopsidaceae</taxon>
        <taxon>Nocardiopsis</taxon>
    </lineage>
</organism>
<comment type="caution">
    <text evidence="8">The sequence shown here is derived from an EMBL/GenBank/DDBJ whole genome shotgun (WGS) entry which is preliminary data.</text>
</comment>
<dbReference type="EC" id="1.7.1.15" evidence="8"/>
<dbReference type="InterPro" id="IPR017941">
    <property type="entry name" value="Rieske_2Fe-2S"/>
</dbReference>
<name>A0A7W9YGN9_9ACTN</name>
<dbReference type="GO" id="GO:0016705">
    <property type="term" value="F:oxidoreductase activity, acting on paired donors, with incorporation or reduction of molecular oxygen"/>
    <property type="evidence" value="ECO:0007669"/>
    <property type="project" value="UniProtKB-ARBA"/>
</dbReference>
<evidence type="ECO:0000256" key="5">
    <source>
        <dbReference type="ARBA" id="ARBA00023014"/>
    </source>
</evidence>
<keyword evidence="2" id="KW-0479">Metal-binding</keyword>
<dbReference type="PANTHER" id="PTHR40562">
    <property type="match status" value="1"/>
</dbReference>
<dbReference type="SUPFAM" id="SSF50022">
    <property type="entry name" value="ISP domain"/>
    <property type="match status" value="1"/>
</dbReference>
<dbReference type="CDD" id="cd03529">
    <property type="entry name" value="Rieske_NirD"/>
    <property type="match status" value="1"/>
</dbReference>
<dbReference type="PANTHER" id="PTHR40562:SF1">
    <property type="entry name" value="NITRITE REDUCTASE (NADH) SMALL SUBUNIT"/>
    <property type="match status" value="1"/>
</dbReference>
<evidence type="ECO:0000259" key="7">
    <source>
        <dbReference type="PROSITE" id="PS51296"/>
    </source>
</evidence>
<evidence type="ECO:0000313" key="9">
    <source>
        <dbReference type="Proteomes" id="UP000546642"/>
    </source>
</evidence>
<dbReference type="GO" id="GO:0042128">
    <property type="term" value="P:nitrate assimilation"/>
    <property type="evidence" value="ECO:0007669"/>
    <property type="project" value="UniProtKB-KW"/>
</dbReference>
<dbReference type="NCBIfam" id="TIGR02378">
    <property type="entry name" value="nirD_assim_sml"/>
    <property type="match status" value="1"/>
</dbReference>
<dbReference type="PROSITE" id="PS51296">
    <property type="entry name" value="RIESKE"/>
    <property type="match status" value="1"/>
</dbReference>
<dbReference type="Pfam" id="PF13806">
    <property type="entry name" value="Rieske_2"/>
    <property type="match status" value="1"/>
</dbReference>
<dbReference type="InterPro" id="IPR036922">
    <property type="entry name" value="Rieske_2Fe-2S_sf"/>
</dbReference>
<accession>A0A7W9YGN9</accession>
<keyword evidence="4" id="KW-0408">Iron</keyword>
<dbReference type="AlphaFoldDB" id="A0A7W9YGN9"/>
<keyword evidence="6" id="KW-0534">Nitrate assimilation</keyword>